<evidence type="ECO:0000256" key="9">
    <source>
        <dbReference type="ARBA" id="ARBA00023224"/>
    </source>
</evidence>
<comment type="caution">
    <text evidence="16">The sequence shown here is derived from an EMBL/GenBank/DDBJ whole genome shotgun (WGS) entry which is preliminary data.</text>
</comment>
<evidence type="ECO:0000256" key="12">
    <source>
        <dbReference type="SAM" id="MobiDB-lite"/>
    </source>
</evidence>
<feature type="region of interest" description="Disordered" evidence="12">
    <location>
        <begin position="528"/>
        <end position="569"/>
    </location>
</feature>
<dbReference type="Pfam" id="PF00015">
    <property type="entry name" value="MCPsignal"/>
    <property type="match status" value="1"/>
</dbReference>
<dbReference type="InterPro" id="IPR051310">
    <property type="entry name" value="MCP_chemotaxis"/>
</dbReference>
<dbReference type="PROSITE" id="PS50111">
    <property type="entry name" value="CHEMOTAXIS_TRANSDUC_2"/>
    <property type="match status" value="1"/>
</dbReference>
<dbReference type="PANTHER" id="PTHR43531">
    <property type="entry name" value="PROTEIN ICFG"/>
    <property type="match status" value="1"/>
</dbReference>
<dbReference type="InterPro" id="IPR035440">
    <property type="entry name" value="4HB_MCP_dom_sf"/>
</dbReference>
<keyword evidence="9 11" id="KW-0807">Transducer</keyword>
<sequence>MLKVLRNFRISQVVNGVLVCFMAFLAVVASLGWMASRSASDTLATLDRINVAQLNEINRADSLLTGALVDLQSASGHFLMGRTSQADDSLTSARDQIDRAEARFEAYAAVPRTPQGEALGARVEESFAAVLALVRQGYETLDQVDTQGFAQLRQRMAEPQQALEAALTEFVHYADTRGKTMMADYAAMEQRYTVIGLAILAFAALILVLIYVALRRLLVLPLRQAVNNLERIAEADLSNEIKVLGRNEIGQLFAAMRDMQDSLSGIVGDVRQGSGAIHGRAREISTGNADLSSRTEQQAASLEETASSMEQLTATVRQNADNARQANGLAQEATGTAERGGEVVQRVVQTMHGIAGSSRKVADITGVIDSIAFQTNILALNASVEAARAGEQGRGFAVVAGEVRQLASRSADAAKEIKALIEGSVNQVQEGSALVEQAGSTMQEVVDAVRRVTDIMDEITAASQEQSDGIEQVSQAVGQMDQVTQQNASLVQEAATAAAALEEQATRLERAVAVFRLGGGDAVALPAAGDQAAAVPSRSSPSPQAPGRSEPSASRQSSAVLAEDDWEEF</sequence>
<protein>
    <submittedName>
        <fullName evidence="16">Methyl-accepting chemotaxis protein-2 (Aspartate sensor receptor)</fullName>
    </submittedName>
</protein>
<dbReference type="PANTHER" id="PTHR43531:SF14">
    <property type="entry name" value="METHYL-ACCEPTING CHEMOTAXIS PROTEIN I-RELATED"/>
    <property type="match status" value="1"/>
</dbReference>
<dbReference type="SUPFAM" id="SSF47170">
    <property type="entry name" value="Aspartate receptor, ligand-binding domain"/>
    <property type="match status" value="1"/>
</dbReference>
<dbReference type="InterPro" id="IPR004090">
    <property type="entry name" value="Chemotax_Me-accpt_rcpt"/>
</dbReference>
<dbReference type="GO" id="GO:0007165">
    <property type="term" value="P:signal transduction"/>
    <property type="evidence" value="ECO:0007669"/>
    <property type="project" value="UniProtKB-KW"/>
</dbReference>
<dbReference type="Gene3D" id="1.20.120.30">
    <property type="entry name" value="Aspartate receptor, ligand-binding domain"/>
    <property type="match status" value="1"/>
</dbReference>
<evidence type="ECO:0000256" key="7">
    <source>
        <dbReference type="ARBA" id="ARBA00022989"/>
    </source>
</evidence>
<organism evidence="16 17">
    <name type="scientific">Halomonas organivorans</name>
    <dbReference type="NCBI Taxonomy" id="257772"/>
    <lineage>
        <taxon>Bacteria</taxon>
        <taxon>Pseudomonadati</taxon>
        <taxon>Pseudomonadota</taxon>
        <taxon>Gammaproteobacteria</taxon>
        <taxon>Oceanospirillales</taxon>
        <taxon>Halomonadaceae</taxon>
        <taxon>Halomonas</taxon>
    </lineage>
</organism>
<dbReference type="InterPro" id="IPR003660">
    <property type="entry name" value="HAMP_dom"/>
</dbReference>
<dbReference type="Pfam" id="PF00672">
    <property type="entry name" value="HAMP"/>
    <property type="match status" value="1"/>
</dbReference>
<feature type="transmembrane region" description="Helical" evidence="13">
    <location>
        <begin position="12"/>
        <end position="35"/>
    </location>
</feature>
<dbReference type="GO" id="GO:0006935">
    <property type="term" value="P:chemotaxis"/>
    <property type="evidence" value="ECO:0007669"/>
    <property type="project" value="UniProtKB-KW"/>
</dbReference>
<dbReference type="Gene3D" id="1.10.287.950">
    <property type="entry name" value="Methyl-accepting chemotaxis protein"/>
    <property type="match status" value="1"/>
</dbReference>
<evidence type="ECO:0000256" key="1">
    <source>
        <dbReference type="ARBA" id="ARBA00004429"/>
    </source>
</evidence>
<dbReference type="SUPFAM" id="SSF58104">
    <property type="entry name" value="Methyl-accepting chemotaxis protein (MCP) signaling domain"/>
    <property type="match status" value="1"/>
</dbReference>
<dbReference type="Pfam" id="PF02203">
    <property type="entry name" value="TarH"/>
    <property type="match status" value="1"/>
</dbReference>
<keyword evidence="4" id="KW-0145">Chemotaxis</keyword>
<keyword evidence="6 13" id="KW-0812">Transmembrane</keyword>
<evidence type="ECO:0000256" key="2">
    <source>
        <dbReference type="ARBA" id="ARBA00022475"/>
    </source>
</evidence>
<evidence type="ECO:0000256" key="11">
    <source>
        <dbReference type="PROSITE-ProRule" id="PRU00284"/>
    </source>
</evidence>
<evidence type="ECO:0000313" key="17">
    <source>
        <dbReference type="Proteomes" id="UP000525987"/>
    </source>
</evidence>
<evidence type="ECO:0000313" key="16">
    <source>
        <dbReference type="EMBL" id="MBB3140405.1"/>
    </source>
</evidence>
<keyword evidence="2" id="KW-1003">Cell membrane</keyword>
<comment type="subcellular location">
    <subcellularLocation>
        <location evidence="1">Cell inner membrane</location>
        <topology evidence="1">Multi-pass membrane protein</topology>
    </subcellularLocation>
</comment>
<keyword evidence="17" id="KW-1185">Reference proteome</keyword>
<keyword evidence="7 13" id="KW-1133">Transmembrane helix</keyword>
<dbReference type="InterPro" id="IPR004089">
    <property type="entry name" value="MCPsignal_dom"/>
</dbReference>
<evidence type="ECO:0000259" key="14">
    <source>
        <dbReference type="PROSITE" id="PS50111"/>
    </source>
</evidence>
<dbReference type="CDD" id="cd11386">
    <property type="entry name" value="MCP_signal"/>
    <property type="match status" value="1"/>
</dbReference>
<evidence type="ECO:0000259" key="15">
    <source>
        <dbReference type="PROSITE" id="PS50885"/>
    </source>
</evidence>
<keyword evidence="8 13" id="KW-0472">Membrane</keyword>
<gene>
    <name evidence="16" type="ORF">FHR96_001267</name>
</gene>
<proteinExistence type="inferred from homology"/>
<keyword evidence="3" id="KW-0488">Methylation</keyword>
<feature type="transmembrane region" description="Helical" evidence="13">
    <location>
        <begin position="192"/>
        <end position="214"/>
    </location>
</feature>
<comment type="similarity">
    <text evidence="10">Belongs to the methyl-accepting chemotaxis (MCP) protein family.</text>
</comment>
<name>A0A7W5G4V4_9GAMM</name>
<dbReference type="InterPro" id="IPR003122">
    <property type="entry name" value="Tar_rcpt_lig-bd"/>
</dbReference>
<dbReference type="SMART" id="SM00283">
    <property type="entry name" value="MA"/>
    <property type="match status" value="1"/>
</dbReference>
<dbReference type="PRINTS" id="PR00260">
    <property type="entry name" value="CHEMTRNSDUCR"/>
</dbReference>
<keyword evidence="16" id="KW-0675">Receptor</keyword>
<dbReference type="AlphaFoldDB" id="A0A7W5G4V4"/>
<evidence type="ECO:0000256" key="6">
    <source>
        <dbReference type="ARBA" id="ARBA00022692"/>
    </source>
</evidence>
<evidence type="ECO:0000256" key="10">
    <source>
        <dbReference type="ARBA" id="ARBA00029447"/>
    </source>
</evidence>
<dbReference type="GO" id="GO:0005886">
    <property type="term" value="C:plasma membrane"/>
    <property type="evidence" value="ECO:0007669"/>
    <property type="project" value="UniProtKB-SubCell"/>
</dbReference>
<evidence type="ECO:0000256" key="8">
    <source>
        <dbReference type="ARBA" id="ARBA00023136"/>
    </source>
</evidence>
<accession>A0A7W5G4V4</accession>
<reference evidence="16 17" key="1">
    <citation type="submission" date="2020-08" db="EMBL/GenBank/DDBJ databases">
        <title>Genomic Encyclopedia of Type Strains, Phase III (KMG-III): the genomes of soil and plant-associated and newly described type strains.</title>
        <authorList>
            <person name="Whitman W."/>
        </authorList>
    </citation>
    <scope>NUCLEOTIDE SEQUENCE [LARGE SCALE GENOMIC DNA]</scope>
    <source>
        <strain evidence="16 17">CECT 5995</strain>
    </source>
</reference>
<dbReference type="SMART" id="SM00304">
    <property type="entry name" value="HAMP"/>
    <property type="match status" value="1"/>
</dbReference>
<dbReference type="CDD" id="cd06225">
    <property type="entry name" value="HAMP"/>
    <property type="match status" value="1"/>
</dbReference>
<evidence type="ECO:0000256" key="3">
    <source>
        <dbReference type="ARBA" id="ARBA00022481"/>
    </source>
</evidence>
<dbReference type="EMBL" id="JACHXM010000004">
    <property type="protein sequence ID" value="MBB3140405.1"/>
    <property type="molecule type" value="Genomic_DNA"/>
</dbReference>
<evidence type="ECO:0000256" key="5">
    <source>
        <dbReference type="ARBA" id="ARBA00022519"/>
    </source>
</evidence>
<dbReference type="PROSITE" id="PS50885">
    <property type="entry name" value="HAMP"/>
    <property type="match status" value="1"/>
</dbReference>
<evidence type="ECO:0000256" key="4">
    <source>
        <dbReference type="ARBA" id="ARBA00022500"/>
    </source>
</evidence>
<dbReference type="GO" id="GO:0004888">
    <property type="term" value="F:transmembrane signaling receptor activity"/>
    <property type="evidence" value="ECO:0007669"/>
    <property type="project" value="InterPro"/>
</dbReference>
<feature type="domain" description="Methyl-accepting transducer" evidence="14">
    <location>
        <begin position="273"/>
        <end position="502"/>
    </location>
</feature>
<feature type="compositionally biased region" description="Low complexity" evidence="12">
    <location>
        <begin position="532"/>
        <end position="546"/>
    </location>
</feature>
<keyword evidence="5" id="KW-0997">Cell inner membrane</keyword>
<dbReference type="RefSeq" id="WP_183386797.1">
    <property type="nucleotide sequence ID" value="NZ_JACHXM010000004.1"/>
</dbReference>
<dbReference type="FunFam" id="1.10.287.950:FF:000001">
    <property type="entry name" value="Methyl-accepting chemotaxis sensory transducer"/>
    <property type="match status" value="1"/>
</dbReference>
<evidence type="ECO:0000256" key="13">
    <source>
        <dbReference type="SAM" id="Phobius"/>
    </source>
</evidence>
<feature type="domain" description="HAMP" evidence="15">
    <location>
        <begin position="216"/>
        <end position="268"/>
    </location>
</feature>
<dbReference type="Proteomes" id="UP000525987">
    <property type="component" value="Unassembled WGS sequence"/>
</dbReference>